<comment type="caution">
    <text evidence="3">The sequence shown here is derived from an EMBL/GenBank/DDBJ whole genome shotgun (WGS) entry which is preliminary data.</text>
</comment>
<dbReference type="AlphaFoldDB" id="A0A934URE0"/>
<feature type="region of interest" description="Disordered" evidence="1">
    <location>
        <begin position="83"/>
        <end position="141"/>
    </location>
</feature>
<proteinExistence type="predicted"/>
<organism evidence="3 4">
    <name type="scientific">Ramlibacter algicola</name>
    <dbReference type="NCBI Taxonomy" id="2795217"/>
    <lineage>
        <taxon>Bacteria</taxon>
        <taxon>Pseudomonadati</taxon>
        <taxon>Pseudomonadota</taxon>
        <taxon>Betaproteobacteria</taxon>
        <taxon>Burkholderiales</taxon>
        <taxon>Comamonadaceae</taxon>
        <taxon>Ramlibacter</taxon>
    </lineage>
</organism>
<dbReference type="EMBL" id="JAEDAO010000001">
    <property type="protein sequence ID" value="MBK0393085.1"/>
    <property type="molecule type" value="Genomic_DNA"/>
</dbReference>
<dbReference type="GO" id="GO:0015627">
    <property type="term" value="C:type II protein secretion system complex"/>
    <property type="evidence" value="ECO:0007669"/>
    <property type="project" value="InterPro"/>
</dbReference>
<gene>
    <name evidence="3" type="ORF">I8E28_10835</name>
</gene>
<name>A0A934URE0_9BURK</name>
<feature type="domain" description="Type II secretion system protein GspB C-terminal" evidence="2">
    <location>
        <begin position="176"/>
        <end position="232"/>
    </location>
</feature>
<evidence type="ECO:0000259" key="2">
    <source>
        <dbReference type="Pfam" id="PF16537"/>
    </source>
</evidence>
<protein>
    <submittedName>
        <fullName evidence="3">General secretion pathway protein GspB</fullName>
    </submittedName>
</protein>
<keyword evidence="4" id="KW-1185">Reference proteome</keyword>
<dbReference type="RefSeq" id="WP_200788072.1">
    <property type="nucleotide sequence ID" value="NZ_JAEDAO010000001.1"/>
</dbReference>
<feature type="region of interest" description="Disordered" evidence="1">
    <location>
        <begin position="12"/>
        <end position="38"/>
    </location>
</feature>
<evidence type="ECO:0000313" key="4">
    <source>
        <dbReference type="Proteomes" id="UP000617041"/>
    </source>
</evidence>
<evidence type="ECO:0000256" key="1">
    <source>
        <dbReference type="SAM" id="MobiDB-lite"/>
    </source>
</evidence>
<accession>A0A934URE0</accession>
<evidence type="ECO:0000313" key="3">
    <source>
        <dbReference type="EMBL" id="MBK0393085.1"/>
    </source>
</evidence>
<feature type="compositionally biased region" description="Low complexity" evidence="1">
    <location>
        <begin position="124"/>
        <end position="141"/>
    </location>
</feature>
<sequence>MSYILDALRKADAQRQRERPGLHAHPVAADPSSDAGHWSKSPLVWGVAGVVVAGLAALAWWPAQSPTQVAVAPTAPDVAPAPVTPPPAAAITPAAPPAAATAIEPPPPPARAVQPPAPAPAPAPARRQAAEPAPPKAVAQAPASAPLAAKLASAPVAAMPASAASTAEGPPPADAPKLSVTGGVYSADPAQRMLIVGGQVFNEGSQVAPGVVLEQVRPHQAVLSFRGQRYTVAY</sequence>
<dbReference type="Pfam" id="PF16537">
    <property type="entry name" value="T2SSB"/>
    <property type="match status" value="1"/>
</dbReference>
<dbReference type="Proteomes" id="UP000617041">
    <property type="component" value="Unassembled WGS sequence"/>
</dbReference>
<reference evidence="3" key="1">
    <citation type="submission" date="2020-12" db="EMBL/GenBank/DDBJ databases">
        <title>Ramlibacter sp. nov., isolated from a freshwater alga, Cryptomonas.</title>
        <authorList>
            <person name="Kim H.M."/>
            <person name="Jeon C.O."/>
        </authorList>
    </citation>
    <scope>NUCLEOTIDE SEQUENCE</scope>
    <source>
        <strain evidence="3">CrO1</strain>
    </source>
</reference>
<feature type="compositionally biased region" description="Low complexity" evidence="1">
    <location>
        <begin position="89"/>
        <end position="103"/>
    </location>
</feature>
<dbReference type="InterPro" id="IPR032389">
    <property type="entry name" value="GspB_C"/>
</dbReference>
<feature type="compositionally biased region" description="Pro residues" evidence="1">
    <location>
        <begin position="104"/>
        <end position="123"/>
    </location>
</feature>
<feature type="compositionally biased region" description="Basic and acidic residues" evidence="1">
    <location>
        <begin position="12"/>
        <end position="21"/>
    </location>
</feature>